<feature type="transmembrane region" description="Helical" evidence="1">
    <location>
        <begin position="20"/>
        <end position="42"/>
    </location>
</feature>
<dbReference type="AlphaFoldDB" id="A0A125K7T8"/>
<sequence length="404" mass="43223">MPVVLPPEPGADSDPPRPPGAIVWIALFAVFMVGGVAIALLTWPKTEATDTPWFWVRLLVLPAVSFALTFGLRLLYYEQELERLQAENEARQRDREKAIQFASEPLAVLGYAYLSGVGSASLASKIVQGDTALEAQTAASGAEGVRHTALESIHGETLARRYRACFDELVAMIRPTIEAMPHDVRLDVRLHIPEGPEREAQLEAWRGAWRQAALRRAEVTPLSVEQGLMAVDEWLDVKGGHSLEKFTLFVSVQLYDTPPAGTGEAAVAILLGWAPLAARRGLDIIAMLHRPVEAVIDGLPEAMSKAVLWGNTASQNVKDLWEAGLDGEDGSALLDAASEVKLGVTGGAGFDGLHDIDAAVGHPGLCAGWLAVVAAIEHGAQAGSPQGIAWREGTLRLAVIQNTA</sequence>
<evidence type="ECO:0000313" key="3">
    <source>
        <dbReference type="Proteomes" id="UP000068016"/>
    </source>
</evidence>
<dbReference type="EMBL" id="LPLZ01000033">
    <property type="protein sequence ID" value="KWN18019.1"/>
    <property type="molecule type" value="Genomic_DNA"/>
</dbReference>
<feature type="transmembrane region" description="Helical" evidence="1">
    <location>
        <begin position="54"/>
        <end position="76"/>
    </location>
</feature>
<evidence type="ECO:0000313" key="2">
    <source>
        <dbReference type="EMBL" id="KWN18019.1"/>
    </source>
</evidence>
<proteinExistence type="predicted"/>
<gene>
    <name evidence="2" type="ORF">WT83_11095</name>
</gene>
<comment type="caution">
    <text evidence="2">The sequence shown here is derived from an EMBL/GenBank/DDBJ whole genome shotgun (WGS) entry which is preliminary data.</text>
</comment>
<evidence type="ECO:0000256" key="1">
    <source>
        <dbReference type="SAM" id="Phobius"/>
    </source>
</evidence>
<dbReference type="Proteomes" id="UP000068016">
    <property type="component" value="Unassembled WGS sequence"/>
</dbReference>
<reference evidence="2 3" key="1">
    <citation type="submission" date="2015-11" db="EMBL/GenBank/DDBJ databases">
        <title>Expanding the genomic diversity of Burkholderia species for the development of highly accurate diagnostics.</title>
        <authorList>
            <person name="Sahl J."/>
            <person name="Keim P."/>
            <person name="Wagner D."/>
        </authorList>
    </citation>
    <scope>NUCLEOTIDE SEQUENCE [LARGE SCALE GENOMIC DNA]</scope>
    <source>
        <strain evidence="2 3">MSMB793WGS</strain>
    </source>
</reference>
<keyword evidence="1" id="KW-0812">Transmembrane</keyword>
<keyword evidence="1" id="KW-1133">Transmembrane helix</keyword>
<protein>
    <submittedName>
        <fullName evidence="2">Uncharacterized protein</fullName>
    </submittedName>
</protein>
<accession>A0A125K7T8</accession>
<name>A0A125K7T8_9BURK</name>
<keyword evidence="1" id="KW-0472">Membrane</keyword>
<organism evidence="2 3">
    <name type="scientific">Burkholderia territorii</name>
    <dbReference type="NCBI Taxonomy" id="1503055"/>
    <lineage>
        <taxon>Bacteria</taxon>
        <taxon>Pseudomonadati</taxon>
        <taxon>Pseudomonadota</taxon>
        <taxon>Betaproteobacteria</taxon>
        <taxon>Burkholderiales</taxon>
        <taxon>Burkholderiaceae</taxon>
        <taxon>Burkholderia</taxon>
        <taxon>Burkholderia cepacia complex</taxon>
    </lineage>
</organism>